<dbReference type="STRING" id="1150864.MILUP08_41957"/>
<accession>I0KZP1</accession>
<feature type="domain" description="DUF4333" evidence="2">
    <location>
        <begin position="72"/>
        <end position="139"/>
    </location>
</feature>
<dbReference type="Proteomes" id="UP000003448">
    <property type="component" value="Unassembled WGS sequence"/>
</dbReference>
<organism evidence="3 4">
    <name type="scientific">Micromonospora lupini str. Lupac 08</name>
    <dbReference type="NCBI Taxonomy" id="1150864"/>
    <lineage>
        <taxon>Bacteria</taxon>
        <taxon>Bacillati</taxon>
        <taxon>Actinomycetota</taxon>
        <taxon>Actinomycetes</taxon>
        <taxon>Micromonosporales</taxon>
        <taxon>Micromonosporaceae</taxon>
        <taxon>Micromonospora</taxon>
    </lineage>
</organism>
<proteinExistence type="predicted"/>
<gene>
    <name evidence="3" type="ORF">MILUP08_41957</name>
</gene>
<dbReference type="InterPro" id="IPR025637">
    <property type="entry name" value="DUF4333"/>
</dbReference>
<dbReference type="Pfam" id="PF14230">
    <property type="entry name" value="DUF4333"/>
    <property type="match status" value="1"/>
</dbReference>
<feature type="transmembrane region" description="Helical" evidence="1">
    <location>
        <begin position="52"/>
        <end position="72"/>
    </location>
</feature>
<keyword evidence="1" id="KW-0472">Membrane</keyword>
<evidence type="ECO:0000313" key="3">
    <source>
        <dbReference type="EMBL" id="CCH17038.1"/>
    </source>
</evidence>
<comment type="caution">
    <text evidence="3">The sequence shown here is derived from an EMBL/GenBank/DDBJ whole genome shotgun (WGS) entry which is preliminary data.</text>
</comment>
<dbReference type="OrthoDB" id="3405072at2"/>
<keyword evidence="1" id="KW-1133">Transmembrane helix</keyword>
<evidence type="ECO:0000256" key="1">
    <source>
        <dbReference type="SAM" id="Phobius"/>
    </source>
</evidence>
<dbReference type="AlphaFoldDB" id="I0KZP1"/>
<name>I0KZP1_9ACTN</name>
<keyword evidence="1" id="KW-0812">Transmembrane</keyword>
<keyword evidence="4" id="KW-1185">Reference proteome</keyword>
<dbReference type="EMBL" id="CAIE01000017">
    <property type="protein sequence ID" value="CCH17038.1"/>
    <property type="molecule type" value="Genomic_DNA"/>
</dbReference>
<dbReference type="RefSeq" id="WP_007457412.1">
    <property type="nucleotide sequence ID" value="NZ_HF570108.1"/>
</dbReference>
<evidence type="ECO:0000313" key="4">
    <source>
        <dbReference type="Proteomes" id="UP000003448"/>
    </source>
</evidence>
<sequence length="150" mass="16012">MNPDGASDSSAVVGASGTVLLVPRWKPAPPPQWGPATAGPTASRWRRPSRKLVVAIAVPVVLLIAAGTVLAVTRPDLPQRKVLDTAVLQRQVLTVLRDDYQFDADTVACPVDQPVIDGHRFTCTAEVDGTTITTWVTVRASGQLDIARPR</sequence>
<protein>
    <recommendedName>
        <fullName evidence="2">DUF4333 domain-containing protein</fullName>
    </recommendedName>
</protein>
<reference evidence="4" key="1">
    <citation type="journal article" date="2012" name="J. Bacteriol.">
        <title>Genome Sequence of Micromonospora lupini Lupac 08, Isolated from Root Nodules of Lupinus angustifolius.</title>
        <authorList>
            <person name="Alonso-Vega P."/>
            <person name="Normand P."/>
            <person name="Bacigalupe R."/>
            <person name="Pujic P."/>
            <person name="Lajus A."/>
            <person name="Vallenet D."/>
            <person name="Carro L."/>
            <person name="Coll P."/>
            <person name="Trujillo M.E."/>
        </authorList>
    </citation>
    <scope>NUCLEOTIDE SEQUENCE [LARGE SCALE GENOMIC DNA]</scope>
    <source>
        <strain evidence="4">Lupac 08</strain>
    </source>
</reference>
<evidence type="ECO:0000259" key="2">
    <source>
        <dbReference type="Pfam" id="PF14230"/>
    </source>
</evidence>